<dbReference type="GO" id="GO:0006635">
    <property type="term" value="P:fatty acid beta-oxidation"/>
    <property type="evidence" value="ECO:0007669"/>
    <property type="project" value="TreeGrafter"/>
</dbReference>
<dbReference type="SUPFAM" id="SSF52833">
    <property type="entry name" value="Thioredoxin-like"/>
    <property type="match status" value="1"/>
</dbReference>
<sequence>MKLFHGWLSSASRRVRLCLAEKGIDYDSVPVDLAAQEQHTPAFLAMNPNGVVPALVLDDGRFLHESGTICEYLDEIRPLPPLRPDDPYQRAVMRNFVRWTDEKALPNLLVLNWSLALQPVAAQWSDATLAERLARIPTAERRDAWLRIARQPYTEAEKRRAFEALLLLLPKMEAMLADGDWLFGARYTLADIAATPFIARIAELAPAALMSAPAVAAWWQRAQARPAFAQARLERFDIALARRDAPGAGHHQSLKIPTGELPMQTDGSLPSLDIAGHVATITLRRPEVANRLGPDDLAELQRQVEAVNASDVRVLRLRSSGKYFCSGFDIGRLAVGQRGAGFETLVNAMEDCRAVTIAEIHGGVYGGGTDLALACDFRLGTHAVDMFMPAARLGLHFYQRGMERYVSRLGLNHAKRLFLTAERIDADEMFRCGFLTELLPAERLRERVEQLSETVAGLAPLAVQGMKRHLNAIGRGTLDAAALAADIGAANGSQDIREGALAWQEKRQPRFTGT</sequence>
<dbReference type="CDD" id="cd06558">
    <property type="entry name" value="crotonase-like"/>
    <property type="match status" value="1"/>
</dbReference>
<dbReference type="InterPro" id="IPR001753">
    <property type="entry name" value="Enoyl-CoA_hydra/iso"/>
</dbReference>
<accession>A0A375EEK3</accession>
<evidence type="ECO:0000313" key="5">
    <source>
        <dbReference type="EMBL" id="SOZ73067.1"/>
    </source>
</evidence>
<dbReference type="PANTHER" id="PTHR11941">
    <property type="entry name" value="ENOYL-COA HYDRATASE-RELATED"/>
    <property type="match status" value="1"/>
</dbReference>
<feature type="domain" description="GST N-terminal" evidence="3">
    <location>
        <begin position="1"/>
        <end position="81"/>
    </location>
</feature>
<dbReference type="PROSITE" id="PS00166">
    <property type="entry name" value="ENOYL_COA_HYDRATASE"/>
    <property type="match status" value="1"/>
</dbReference>
<dbReference type="InterPro" id="IPR036282">
    <property type="entry name" value="Glutathione-S-Trfase_C_sf"/>
</dbReference>
<dbReference type="SFLD" id="SFLDS00019">
    <property type="entry name" value="Glutathione_Transferase_(cytos"/>
    <property type="match status" value="1"/>
</dbReference>
<gene>
    <name evidence="5" type="ORF">CBM2613_B50209</name>
</gene>
<dbReference type="InterPro" id="IPR018376">
    <property type="entry name" value="Enoyl-CoA_hyd/isom_CS"/>
</dbReference>
<dbReference type="Gene3D" id="3.40.30.10">
    <property type="entry name" value="Glutaredoxin"/>
    <property type="match status" value="1"/>
</dbReference>
<evidence type="ECO:0000256" key="1">
    <source>
        <dbReference type="ARBA" id="ARBA00005254"/>
    </source>
</evidence>
<protein>
    <submittedName>
        <fullName evidence="5">3-hydroxypropionyl-coenzyme A dehydratase (Modular protein)</fullName>
        <ecNumber evidence="5">4.2.1.116</ecNumber>
    </submittedName>
</protein>
<comment type="similarity">
    <text evidence="1 2">Belongs to the enoyl-CoA hydratase/isomerase family.</text>
</comment>
<dbReference type="Gene3D" id="1.20.1050.10">
    <property type="match status" value="1"/>
</dbReference>
<evidence type="ECO:0000259" key="3">
    <source>
        <dbReference type="PROSITE" id="PS50404"/>
    </source>
</evidence>
<dbReference type="Gene3D" id="3.90.226.10">
    <property type="entry name" value="2-enoyl-CoA Hydratase, Chain A, domain 1"/>
    <property type="match status" value="1"/>
</dbReference>
<dbReference type="Pfam" id="PF13409">
    <property type="entry name" value="GST_N_2"/>
    <property type="match status" value="1"/>
</dbReference>
<comment type="caution">
    <text evidence="5">The sequence shown here is derived from an EMBL/GenBank/DDBJ whole genome shotgun (WGS) entry which is preliminary data.</text>
</comment>
<dbReference type="SUPFAM" id="SSF52096">
    <property type="entry name" value="ClpP/crotonase"/>
    <property type="match status" value="1"/>
</dbReference>
<evidence type="ECO:0000259" key="4">
    <source>
        <dbReference type="PROSITE" id="PS50405"/>
    </source>
</evidence>
<organism evidence="5">
    <name type="scientific">Cupriavidus taiwanensis</name>
    <dbReference type="NCBI Taxonomy" id="164546"/>
    <lineage>
        <taxon>Bacteria</taxon>
        <taxon>Pseudomonadati</taxon>
        <taxon>Pseudomonadota</taxon>
        <taxon>Betaproteobacteria</taxon>
        <taxon>Burkholderiales</taxon>
        <taxon>Burkholderiaceae</taxon>
        <taxon>Cupriavidus</taxon>
    </lineage>
</organism>
<dbReference type="Pfam" id="PF00378">
    <property type="entry name" value="ECH_1"/>
    <property type="match status" value="1"/>
</dbReference>
<dbReference type="InterPro" id="IPR040079">
    <property type="entry name" value="Glutathione_S-Trfase"/>
</dbReference>
<dbReference type="InterPro" id="IPR004046">
    <property type="entry name" value="GST_C"/>
</dbReference>
<proteinExistence type="inferred from homology"/>
<dbReference type="InterPro" id="IPR010987">
    <property type="entry name" value="Glutathione-S-Trfase_C-like"/>
</dbReference>
<dbReference type="PROSITE" id="PS50404">
    <property type="entry name" value="GST_NTER"/>
    <property type="match status" value="1"/>
</dbReference>
<name>A0A375EEK3_9BURK</name>
<dbReference type="AlphaFoldDB" id="A0A375EEK3"/>
<dbReference type="InterPro" id="IPR029045">
    <property type="entry name" value="ClpP/crotonase-like_dom_sf"/>
</dbReference>
<dbReference type="InterPro" id="IPR036249">
    <property type="entry name" value="Thioredoxin-like_sf"/>
</dbReference>
<keyword evidence="5" id="KW-0456">Lyase</keyword>
<evidence type="ECO:0000256" key="2">
    <source>
        <dbReference type="RuleBase" id="RU003707"/>
    </source>
</evidence>
<dbReference type="CDD" id="cd03051">
    <property type="entry name" value="GST_N_GTT2_like"/>
    <property type="match status" value="1"/>
</dbReference>
<dbReference type="EMBL" id="OFTH01000047">
    <property type="protein sequence ID" value="SOZ73067.1"/>
    <property type="molecule type" value="Genomic_DNA"/>
</dbReference>
<dbReference type="SUPFAM" id="SSF47616">
    <property type="entry name" value="GST C-terminal domain-like"/>
    <property type="match status" value="1"/>
</dbReference>
<dbReference type="PROSITE" id="PS50405">
    <property type="entry name" value="GST_CTER"/>
    <property type="match status" value="1"/>
</dbReference>
<dbReference type="InterPro" id="IPR004045">
    <property type="entry name" value="Glutathione_S-Trfase_N"/>
</dbReference>
<feature type="domain" description="GST C-terminal" evidence="4">
    <location>
        <begin position="86"/>
        <end position="247"/>
    </location>
</feature>
<dbReference type="Proteomes" id="UP000256952">
    <property type="component" value="Chromosome CBM2613_b"/>
</dbReference>
<reference evidence="5" key="1">
    <citation type="submission" date="2018-01" db="EMBL/GenBank/DDBJ databases">
        <authorList>
            <person name="Clerissi C."/>
        </authorList>
    </citation>
    <scope>NUCLEOTIDE SEQUENCE</scope>
    <source>
        <strain evidence="5">Cupriavidus taiwanensis STM 8556</strain>
    </source>
</reference>
<dbReference type="InterPro" id="IPR034345">
    <property type="entry name" value="Gtt2-like_N"/>
</dbReference>
<dbReference type="Pfam" id="PF00043">
    <property type="entry name" value="GST_C"/>
    <property type="match status" value="1"/>
</dbReference>
<dbReference type="PANTHER" id="PTHR11941:SF54">
    <property type="entry name" value="ENOYL-COA HYDRATASE, MITOCHONDRIAL"/>
    <property type="match status" value="1"/>
</dbReference>
<dbReference type="GO" id="GO:0043956">
    <property type="term" value="F:3-hydroxypropionyl-CoA dehydratase activity"/>
    <property type="evidence" value="ECO:0007669"/>
    <property type="project" value="UniProtKB-EC"/>
</dbReference>
<dbReference type="SFLD" id="SFLDG00358">
    <property type="entry name" value="Main_(cytGST)"/>
    <property type="match status" value="1"/>
</dbReference>
<dbReference type="EC" id="4.2.1.116" evidence="5"/>